<feature type="non-terminal residue" evidence="2">
    <location>
        <position position="1"/>
    </location>
</feature>
<feature type="compositionally biased region" description="Basic and acidic residues" evidence="1">
    <location>
        <begin position="846"/>
        <end position="864"/>
    </location>
</feature>
<comment type="caution">
    <text evidence="2">The sequence shown here is derived from an EMBL/GenBank/DDBJ whole genome shotgun (WGS) entry which is preliminary data.</text>
</comment>
<feature type="compositionally biased region" description="Basic and acidic residues" evidence="1">
    <location>
        <begin position="711"/>
        <end position="755"/>
    </location>
</feature>
<evidence type="ECO:0000313" key="3">
    <source>
        <dbReference type="Proteomes" id="UP000828390"/>
    </source>
</evidence>
<gene>
    <name evidence="2" type="ORF">DPMN_015480</name>
</gene>
<reference evidence="2" key="2">
    <citation type="submission" date="2020-11" db="EMBL/GenBank/DDBJ databases">
        <authorList>
            <person name="McCartney M.A."/>
            <person name="Auch B."/>
            <person name="Kono T."/>
            <person name="Mallez S."/>
            <person name="Becker A."/>
            <person name="Gohl D.M."/>
            <person name="Silverstein K.A.T."/>
            <person name="Koren S."/>
            <person name="Bechman K.B."/>
            <person name="Herman A."/>
            <person name="Abrahante J.E."/>
            <person name="Garbe J."/>
        </authorList>
    </citation>
    <scope>NUCLEOTIDE SEQUENCE</scope>
    <source>
        <strain evidence="2">Duluth1</strain>
        <tissue evidence="2">Whole animal</tissue>
    </source>
</reference>
<dbReference type="EMBL" id="JAIWYP010000001">
    <property type="protein sequence ID" value="KAH3891381.1"/>
    <property type="molecule type" value="Genomic_DNA"/>
</dbReference>
<evidence type="ECO:0000256" key="1">
    <source>
        <dbReference type="SAM" id="MobiDB-lite"/>
    </source>
</evidence>
<dbReference type="AlphaFoldDB" id="A0A9D4NB41"/>
<feature type="compositionally biased region" description="Basic and acidic residues" evidence="1">
    <location>
        <begin position="30"/>
        <end position="41"/>
    </location>
</feature>
<feature type="compositionally biased region" description="Acidic residues" evidence="1">
    <location>
        <begin position="524"/>
        <end position="534"/>
    </location>
</feature>
<reference evidence="2" key="1">
    <citation type="journal article" date="2019" name="bioRxiv">
        <title>The Genome of the Zebra Mussel, Dreissena polymorpha: A Resource for Invasive Species Research.</title>
        <authorList>
            <person name="McCartney M.A."/>
            <person name="Auch B."/>
            <person name="Kono T."/>
            <person name="Mallez S."/>
            <person name="Zhang Y."/>
            <person name="Obille A."/>
            <person name="Becker A."/>
            <person name="Abrahante J.E."/>
            <person name="Garbe J."/>
            <person name="Badalamenti J.P."/>
            <person name="Herman A."/>
            <person name="Mangelson H."/>
            <person name="Liachko I."/>
            <person name="Sullivan S."/>
            <person name="Sone E.D."/>
            <person name="Koren S."/>
            <person name="Silverstein K.A.T."/>
            <person name="Beckman K.B."/>
            <person name="Gohl D.M."/>
        </authorList>
    </citation>
    <scope>NUCLEOTIDE SEQUENCE</scope>
    <source>
        <strain evidence="2">Duluth1</strain>
        <tissue evidence="2">Whole animal</tissue>
    </source>
</reference>
<feature type="compositionally biased region" description="Basic and acidic residues" evidence="1">
    <location>
        <begin position="468"/>
        <end position="478"/>
    </location>
</feature>
<feature type="region of interest" description="Disordered" evidence="1">
    <location>
        <begin position="1"/>
        <end position="47"/>
    </location>
</feature>
<accession>A0A9D4NB41</accession>
<feature type="compositionally biased region" description="Basic and acidic residues" evidence="1">
    <location>
        <begin position="784"/>
        <end position="800"/>
    </location>
</feature>
<feature type="compositionally biased region" description="Basic and acidic residues" evidence="1">
    <location>
        <begin position="13"/>
        <end position="24"/>
    </location>
</feature>
<proteinExistence type="predicted"/>
<keyword evidence="3" id="KW-1185">Reference proteome</keyword>
<feature type="region of interest" description="Disordered" evidence="1">
    <location>
        <begin position="244"/>
        <end position="338"/>
    </location>
</feature>
<name>A0A9D4NB41_DREPO</name>
<feature type="compositionally biased region" description="Basic residues" evidence="1">
    <location>
        <begin position="491"/>
        <end position="501"/>
    </location>
</feature>
<protein>
    <submittedName>
        <fullName evidence="2">Uncharacterized protein</fullName>
    </submittedName>
</protein>
<feature type="compositionally biased region" description="Basic and acidic residues" evidence="1">
    <location>
        <begin position="660"/>
        <end position="674"/>
    </location>
</feature>
<dbReference type="Proteomes" id="UP000828390">
    <property type="component" value="Unassembled WGS sequence"/>
</dbReference>
<feature type="compositionally biased region" description="Basic and acidic residues" evidence="1">
    <location>
        <begin position="684"/>
        <end position="694"/>
    </location>
</feature>
<feature type="compositionally biased region" description="Basic and acidic residues" evidence="1">
    <location>
        <begin position="288"/>
        <end position="323"/>
    </location>
</feature>
<feature type="region of interest" description="Disordered" evidence="1">
    <location>
        <begin position="438"/>
        <end position="904"/>
    </location>
</feature>
<organism evidence="2 3">
    <name type="scientific">Dreissena polymorpha</name>
    <name type="common">Zebra mussel</name>
    <name type="synonym">Mytilus polymorpha</name>
    <dbReference type="NCBI Taxonomy" id="45954"/>
    <lineage>
        <taxon>Eukaryota</taxon>
        <taxon>Metazoa</taxon>
        <taxon>Spiralia</taxon>
        <taxon>Lophotrochozoa</taxon>
        <taxon>Mollusca</taxon>
        <taxon>Bivalvia</taxon>
        <taxon>Autobranchia</taxon>
        <taxon>Heteroconchia</taxon>
        <taxon>Euheterodonta</taxon>
        <taxon>Imparidentia</taxon>
        <taxon>Neoheterodontei</taxon>
        <taxon>Myida</taxon>
        <taxon>Dreissenoidea</taxon>
        <taxon>Dreissenidae</taxon>
        <taxon>Dreissena</taxon>
    </lineage>
</organism>
<feature type="compositionally biased region" description="Polar residues" evidence="1">
    <location>
        <begin position="609"/>
        <end position="619"/>
    </location>
</feature>
<evidence type="ECO:0000313" key="2">
    <source>
        <dbReference type="EMBL" id="KAH3891381.1"/>
    </source>
</evidence>
<feature type="compositionally biased region" description="Basic and acidic residues" evidence="1">
    <location>
        <begin position="874"/>
        <end position="883"/>
    </location>
</feature>
<sequence>MSDLLHFGDEDDNLFKPEESRPTKDNYLFKPEESRPTKSFEDIFGDTGEDNTLDDVLMAPIQDDIFKTSDIKQAETMVSKASSKQSATQKTVDSLFGSDIDDEPDLMFPKGDKKPASVKDDDFDFLFSTAQVNKSDKKSFKDDLDDFFGSAVTAQSSKASLKADAGMDLFDMGESVNTDEGASTEMCHLLASDIHPVFLVDPHDSLDAVLKMQPEGTVPASDDLFSLANSAANNNTCALHDEYNKEQSTEGETNEEVTVDDIYTKSESEPCNESPELDEEEPVAETTNTDKTDDVDNLDVKPEETVDTKEELEEEKHYTEPTKKNKAKKSLPKTNLKKSMERSFEDLLTGLSDESEPELDDLIIPGAMESSNLESILWSPTTSKAFDDTSVRATVLDNSDAMYAISSTPNVEVKVTAPEISIEPADTEDFFEFVDKEEIEGQEEGDISGVEMRHKPQAGEFDLPDMQDANHLDVDVTKHKSALGKQGSLALRRKLSRKSRRSLLSTGEDALFQDSTEPKQNADSEGEETVEPEANDSPPAKKPSPSMMVPLPGIAAKPPQRLTPSATDGLEASTETKEVKRLSRPPPGAFILPSPAQVDKPLRSPTKPPTSTKQVTENKSAVFEKPALRSVKPVTDQRSPEPMETGTFSTPTLKSVELQEGEKRGRSESSERDLSFQPPVLRSRTCETPEEDKPSPSNTGVFIKPALRSTPKPERKSSESEQSEKPDFDVPLKKASKPDLKQRHESPKHMFETPKLKSTGRKITPADEHDNDNTNTSAIPNNDHAFDKPVLRQTKTRNDSAGESGFTFEKPPLKSAVSPGNAREKPDNSSGGMFEKPALKRATPSPEKEVKPATEPKGIFDRPVLRKTGSVSQAEKDKQEQEKPSWLQQAAEKQSKVLDVLQSK</sequence>